<sequence length="294" mass="32425">MRRRADPATTARLRLDLSYDGTGYHGWAAQPGHPTVEGELERALAQIARVPLRVTVAGRTDSGVHARGQVCHLDVPRSILATLPGRSDRRPEEALVTRLAGVLPRDIVVHAAREVPLDFDARFGALWRRYRYRLSDGPATHDPLRRDVLRHRRPLDVDAMNRASRTLLGEHDFLSFCRPREGATTIRTLRELSWERPGEGRADEGLIVATVIADAFCHHMVRSLVGAMIGVGEGRRDIDWPAGVLAARTRDAATRDGTGSAPICPPQGLTLDHVAYPPDEELAARAAIARARRV</sequence>
<dbReference type="PIRSF" id="PIRSF001430">
    <property type="entry name" value="tRNA_psdUrid_synth"/>
    <property type="match status" value="1"/>
</dbReference>
<evidence type="ECO:0000256" key="1">
    <source>
        <dbReference type="ARBA" id="ARBA00009375"/>
    </source>
</evidence>
<evidence type="ECO:0000256" key="3">
    <source>
        <dbReference type="ARBA" id="ARBA00023235"/>
    </source>
</evidence>
<comment type="caution">
    <text evidence="7">The sequence shown here is derived from an EMBL/GenBank/DDBJ whole genome shotgun (WGS) entry which is preliminary data.</text>
</comment>
<proteinExistence type="inferred from homology"/>
<dbReference type="EC" id="5.4.99.12" evidence="4"/>
<dbReference type="HAMAP" id="MF_00171">
    <property type="entry name" value="TruA"/>
    <property type="match status" value="1"/>
</dbReference>
<protein>
    <recommendedName>
        <fullName evidence="4">tRNA pseudouridine synthase A</fullName>
        <ecNumber evidence="4">5.4.99.12</ecNumber>
    </recommendedName>
    <alternativeName>
        <fullName evidence="4">tRNA pseudouridine(38-40) synthase</fullName>
    </alternativeName>
    <alternativeName>
        <fullName evidence="4">tRNA pseudouridylate synthase I</fullName>
    </alternativeName>
    <alternativeName>
        <fullName evidence="4">tRNA-uridine isomerase I</fullName>
    </alternativeName>
</protein>
<dbReference type="Gene3D" id="3.30.70.580">
    <property type="entry name" value="Pseudouridine synthase I, catalytic domain, N-terminal subdomain"/>
    <property type="match status" value="1"/>
</dbReference>
<evidence type="ECO:0000313" key="7">
    <source>
        <dbReference type="EMBL" id="MFC5296971.1"/>
    </source>
</evidence>
<dbReference type="InterPro" id="IPR020095">
    <property type="entry name" value="PsdUridine_synth_TruA_C"/>
</dbReference>
<dbReference type="GO" id="GO:0160147">
    <property type="term" value="F:tRNA pseudouridine(38-40) synthase activity"/>
    <property type="evidence" value="ECO:0007669"/>
    <property type="project" value="UniProtKB-EC"/>
</dbReference>
<dbReference type="PANTHER" id="PTHR11142:SF0">
    <property type="entry name" value="TRNA PSEUDOURIDINE SYNTHASE-LIKE 1"/>
    <property type="match status" value="1"/>
</dbReference>
<comment type="catalytic activity">
    <reaction evidence="4 5">
        <text>uridine(38/39/40) in tRNA = pseudouridine(38/39/40) in tRNA</text>
        <dbReference type="Rhea" id="RHEA:22376"/>
        <dbReference type="Rhea" id="RHEA-COMP:10085"/>
        <dbReference type="Rhea" id="RHEA-COMP:10087"/>
        <dbReference type="ChEBI" id="CHEBI:65314"/>
        <dbReference type="ChEBI" id="CHEBI:65315"/>
        <dbReference type="EC" id="5.4.99.12"/>
    </reaction>
</comment>
<comment type="function">
    <text evidence="4">Formation of pseudouridine at positions 38, 39 and 40 in the anticodon stem and loop of transfer RNAs.</text>
</comment>
<comment type="similarity">
    <text evidence="1 4 5">Belongs to the tRNA pseudouridine synthase TruA family.</text>
</comment>
<dbReference type="GeneID" id="303298838"/>
<gene>
    <name evidence="4 7" type="primary">truA</name>
    <name evidence="7" type="ORF">ACFPK8_05560</name>
</gene>
<evidence type="ECO:0000256" key="5">
    <source>
        <dbReference type="RuleBase" id="RU003792"/>
    </source>
</evidence>
<dbReference type="Pfam" id="PF01416">
    <property type="entry name" value="PseudoU_synth_1"/>
    <property type="match status" value="2"/>
</dbReference>
<keyword evidence="3 4" id="KW-0413">Isomerase</keyword>
<dbReference type="EMBL" id="JBHSLN010000018">
    <property type="protein sequence ID" value="MFC5296971.1"/>
    <property type="molecule type" value="Genomic_DNA"/>
</dbReference>
<name>A0ABW0FEE6_9MICO</name>
<evidence type="ECO:0000313" key="8">
    <source>
        <dbReference type="Proteomes" id="UP001595937"/>
    </source>
</evidence>
<evidence type="ECO:0000256" key="4">
    <source>
        <dbReference type="HAMAP-Rule" id="MF_00171"/>
    </source>
</evidence>
<organism evidence="7 8">
    <name type="scientific">Brachybacterium tyrofermentans</name>
    <dbReference type="NCBI Taxonomy" id="47848"/>
    <lineage>
        <taxon>Bacteria</taxon>
        <taxon>Bacillati</taxon>
        <taxon>Actinomycetota</taxon>
        <taxon>Actinomycetes</taxon>
        <taxon>Micrococcales</taxon>
        <taxon>Dermabacteraceae</taxon>
        <taxon>Brachybacterium</taxon>
    </lineage>
</organism>
<dbReference type="InterPro" id="IPR001406">
    <property type="entry name" value="PsdUridine_synth_TruA"/>
</dbReference>
<keyword evidence="8" id="KW-1185">Reference proteome</keyword>
<feature type="active site" description="Nucleophile" evidence="4">
    <location>
        <position position="61"/>
    </location>
</feature>
<accession>A0ABW0FEE6</accession>
<dbReference type="Gene3D" id="3.30.70.660">
    <property type="entry name" value="Pseudouridine synthase I, catalytic domain, C-terminal subdomain"/>
    <property type="match status" value="1"/>
</dbReference>
<dbReference type="InterPro" id="IPR020097">
    <property type="entry name" value="PsdUridine_synth_TruA_a/b_dom"/>
</dbReference>
<dbReference type="RefSeq" id="WP_343926001.1">
    <property type="nucleotide sequence ID" value="NZ_BAAAIR010000048.1"/>
</dbReference>
<feature type="binding site" evidence="4">
    <location>
        <position position="130"/>
    </location>
    <ligand>
        <name>substrate</name>
    </ligand>
</feature>
<dbReference type="Proteomes" id="UP001595937">
    <property type="component" value="Unassembled WGS sequence"/>
</dbReference>
<feature type="domain" description="Pseudouridine synthase I TruA alpha/beta" evidence="6">
    <location>
        <begin position="163"/>
        <end position="277"/>
    </location>
</feature>
<dbReference type="NCBIfam" id="TIGR00071">
    <property type="entry name" value="hisT_truA"/>
    <property type="match status" value="1"/>
</dbReference>
<comment type="caution">
    <text evidence="4">Lacks conserved residue(s) required for the propagation of feature annotation.</text>
</comment>
<dbReference type="PANTHER" id="PTHR11142">
    <property type="entry name" value="PSEUDOURIDYLATE SYNTHASE"/>
    <property type="match status" value="1"/>
</dbReference>
<evidence type="ECO:0000256" key="2">
    <source>
        <dbReference type="ARBA" id="ARBA00022694"/>
    </source>
</evidence>
<dbReference type="InterPro" id="IPR020103">
    <property type="entry name" value="PsdUridine_synth_cat_dom_sf"/>
</dbReference>
<feature type="domain" description="Pseudouridine synthase I TruA alpha/beta" evidence="6">
    <location>
        <begin position="18"/>
        <end position="123"/>
    </location>
</feature>
<reference evidence="8" key="1">
    <citation type="journal article" date="2019" name="Int. J. Syst. Evol. Microbiol.">
        <title>The Global Catalogue of Microorganisms (GCM) 10K type strain sequencing project: providing services to taxonomists for standard genome sequencing and annotation.</title>
        <authorList>
            <consortium name="The Broad Institute Genomics Platform"/>
            <consortium name="The Broad Institute Genome Sequencing Center for Infectious Disease"/>
            <person name="Wu L."/>
            <person name="Ma J."/>
        </authorList>
    </citation>
    <scope>NUCLEOTIDE SEQUENCE [LARGE SCALE GENOMIC DNA]</scope>
    <source>
        <strain evidence="8">CGMCC 1.16455</strain>
    </source>
</reference>
<keyword evidence="2 4" id="KW-0819">tRNA processing</keyword>
<dbReference type="InterPro" id="IPR020094">
    <property type="entry name" value="TruA/RsuA/RluB/E/F_N"/>
</dbReference>
<evidence type="ECO:0000259" key="6">
    <source>
        <dbReference type="Pfam" id="PF01416"/>
    </source>
</evidence>
<dbReference type="CDD" id="cd02570">
    <property type="entry name" value="PseudoU_synth_EcTruA"/>
    <property type="match status" value="1"/>
</dbReference>
<comment type="subunit">
    <text evidence="4">Homodimer.</text>
</comment>
<dbReference type="SUPFAM" id="SSF55120">
    <property type="entry name" value="Pseudouridine synthase"/>
    <property type="match status" value="1"/>
</dbReference>